<dbReference type="Proteomes" id="UP001281614">
    <property type="component" value="Unassembled WGS sequence"/>
</dbReference>
<proteinExistence type="predicted"/>
<keyword evidence="1" id="KW-0175">Coiled coil</keyword>
<feature type="domain" description="CHAT" evidence="2">
    <location>
        <begin position="926"/>
        <end position="1058"/>
    </location>
</feature>
<protein>
    <submittedName>
        <fullName evidence="3">TPR domain-containing protein</fullName>
    </submittedName>
</protein>
<dbReference type="InterPro" id="IPR024983">
    <property type="entry name" value="CHAT_dom"/>
</dbReference>
<dbReference type="Pfam" id="PF12770">
    <property type="entry name" value="CHAT"/>
    <property type="match status" value="1"/>
</dbReference>
<name>A0AAE0D8L3_COLKA</name>
<organism evidence="3 4">
    <name type="scientific">Colletotrichum kahawae</name>
    <name type="common">Coffee berry disease fungus</name>
    <dbReference type="NCBI Taxonomy" id="34407"/>
    <lineage>
        <taxon>Eukaryota</taxon>
        <taxon>Fungi</taxon>
        <taxon>Dikarya</taxon>
        <taxon>Ascomycota</taxon>
        <taxon>Pezizomycotina</taxon>
        <taxon>Sordariomycetes</taxon>
        <taxon>Hypocreomycetidae</taxon>
        <taxon>Glomerellales</taxon>
        <taxon>Glomerellaceae</taxon>
        <taxon>Colletotrichum</taxon>
        <taxon>Colletotrichum gloeosporioides species complex</taxon>
    </lineage>
</organism>
<evidence type="ECO:0000313" key="3">
    <source>
        <dbReference type="EMBL" id="KAK2760635.1"/>
    </source>
</evidence>
<dbReference type="InterPro" id="IPR011990">
    <property type="entry name" value="TPR-like_helical_dom_sf"/>
</dbReference>
<sequence length="1143" mass="128553">MAFESPQIYSRKCLIEFDSDTPTRPYLTFKIGPEDLHRLVSNPANPFSGSSTFFTFGLIQSPDEVNQGSDQDFVEFQRNLCASSSIQCHTNEWILGLPVEEEENEDETPCQYWLESLAHAEDVEIGLFPVAQSKSWVNTVWKMEVEVYGNGRNESSRLDGLVDFLMDSHDKVAYRQRSKYHQRMTKLCSDADLTLLAQDALDCVQHLPPPEKKHETSSSDWRTVQFQAADSIQPLGLVSKIINHVIGTAGSANALPHQQTMCSTWVQRATWIENSRIHIQPNVWADEKGHARATGTLQSLVQKGLDGQHSEMILERNGILDSLLNLCRRRSTMADNTEALTQIIDVLDAAVNVSSKSHGNRAHWLSALARLLFNRDQKTYPNSGDDLNRSVQIMDEVIDITPPTDPQCPAYLSFLVDIRTRIFYKRGSLKDLHRTVEAAETAVRLTDHDHSRYADRLDNLGSALCMRFGQLGSPDDLHRAIQTLELGLVAAPQDSPVTESLRGNLGVCYLRLHESKGSLDDLIDELNYAIYVCEKAMELRGALKDDPDYASFLALYSTLLAHRSAISGSAEDSEKATMMLQNAAFTMPDANPNRILLMCNLGRRFLLRFYRSKSEVDLDKAARILHGAEKLLLEDHPCQAMLCNDLAECYLMRGWDSSLPYNVLRYALQGWNSRSSPPSDRIFSARVAARALSVMTKLEEASELLDDAIKLLPSLSPRGLKTSDQQYKLKPVAELSHEAATAAIRAKRSPMDILRLLESSRGVMASLLLETRTEISELRESHPVLVDQFESLRDEIDSHSEQKLFKGSRRDIHLIEEEITRRLQADQQFRAIIDEIRAVDGFENFLLPPNTQELLSAASSGPIVVLTSGRGICHAITITTQNIRLFAVGKHVRLIDDTGVLKLSTRLLEGLWDGYHYENSPDTVLDRVVSSYSTSIKSLLQARQNSARKTSCRVVNEACLVSMSTTPPSFDMSPVDLDCAEEEIGRLESLLYPDTPTTILNQPKKSEVLKQLETSTTFHFAGHGISNPTDPSKSCLLLEDWVENPLTVEDLTALKLFAKVTSLEKKKMEMEAMWLKWKTEMDRLTREMQKLQEQQKLSSASEKAYLDSRILQLQAQRTSSTSFFWASLTSMTQLGEFMLKSLE</sequence>
<reference evidence="3" key="1">
    <citation type="submission" date="2023-02" db="EMBL/GenBank/DDBJ databases">
        <title>Colletotrichum kahawae CIFC_Que2 genome sequencing and assembly.</title>
        <authorList>
            <person name="Baroncelli R."/>
        </authorList>
    </citation>
    <scope>NUCLEOTIDE SEQUENCE</scope>
    <source>
        <strain evidence="3">CIFC_Que2</strain>
    </source>
</reference>
<comment type="caution">
    <text evidence="3">The sequence shown here is derived from an EMBL/GenBank/DDBJ whole genome shotgun (WGS) entry which is preliminary data.</text>
</comment>
<evidence type="ECO:0000256" key="1">
    <source>
        <dbReference type="SAM" id="Coils"/>
    </source>
</evidence>
<dbReference type="EMBL" id="VYYT01000168">
    <property type="protein sequence ID" value="KAK2760635.1"/>
    <property type="molecule type" value="Genomic_DNA"/>
</dbReference>
<evidence type="ECO:0000313" key="4">
    <source>
        <dbReference type="Proteomes" id="UP001281614"/>
    </source>
</evidence>
<evidence type="ECO:0000259" key="2">
    <source>
        <dbReference type="Pfam" id="PF12770"/>
    </source>
</evidence>
<accession>A0AAE0D8L3</accession>
<gene>
    <name evidence="3" type="ORF">CKAH01_05321</name>
</gene>
<keyword evidence="4" id="KW-1185">Reference proteome</keyword>
<dbReference type="Gene3D" id="1.25.40.10">
    <property type="entry name" value="Tetratricopeptide repeat domain"/>
    <property type="match status" value="1"/>
</dbReference>
<dbReference type="AlphaFoldDB" id="A0AAE0D8L3"/>
<feature type="coiled-coil region" evidence="1">
    <location>
        <begin position="1074"/>
        <end position="1101"/>
    </location>
</feature>